<dbReference type="GO" id="GO:0005634">
    <property type="term" value="C:nucleus"/>
    <property type="evidence" value="ECO:0000318"/>
    <property type="project" value="GO_Central"/>
</dbReference>
<keyword evidence="7" id="KW-1185">Reference proteome</keyword>
<dbReference type="Proteomes" id="UP000001646">
    <property type="component" value="Chromosome 2"/>
</dbReference>
<dbReference type="PANTHER" id="PTHR19303">
    <property type="entry name" value="TRANSPOSON"/>
    <property type="match status" value="1"/>
</dbReference>
<dbReference type="InParanoid" id="G1KUS1"/>
<dbReference type="Pfam" id="PF03184">
    <property type="entry name" value="DDE_1"/>
    <property type="match status" value="1"/>
</dbReference>
<evidence type="ECO:0000256" key="2">
    <source>
        <dbReference type="ARBA" id="ARBA00023125"/>
    </source>
</evidence>
<dbReference type="SUPFAM" id="SSF46689">
    <property type="entry name" value="Homeodomain-like"/>
    <property type="match status" value="2"/>
</dbReference>
<dbReference type="PANTHER" id="PTHR19303:SF26">
    <property type="entry name" value="TIGGER TRANSPOSABLE ELEMENT-DERIVED PROTEIN 1"/>
    <property type="match status" value="1"/>
</dbReference>
<keyword evidence="3" id="KW-0539">Nucleus</keyword>
<feature type="region of interest" description="Disordered" evidence="4">
    <location>
        <begin position="1"/>
        <end position="20"/>
    </location>
</feature>
<dbReference type="OrthoDB" id="125347at2759"/>
<dbReference type="HOGENOM" id="CLU_018294_2_1_1"/>
<dbReference type="Ensembl" id="ENSACAT00000021002.3">
    <property type="protein sequence ID" value="ENSACAP00000017941.3"/>
    <property type="gene ID" value="ENSACAG00000021011.3"/>
</dbReference>
<dbReference type="GO" id="GO:0003677">
    <property type="term" value="F:DNA binding"/>
    <property type="evidence" value="ECO:0000318"/>
    <property type="project" value="GO_Central"/>
</dbReference>
<dbReference type="InterPro" id="IPR004875">
    <property type="entry name" value="DDE_SF_endonuclease_dom"/>
</dbReference>
<dbReference type="SMART" id="SM00674">
    <property type="entry name" value="CENPB"/>
    <property type="match status" value="1"/>
</dbReference>
<dbReference type="RefSeq" id="XP_008103975.1">
    <property type="nucleotide sequence ID" value="XM_008105768.3"/>
</dbReference>
<dbReference type="PROSITE" id="PS51253">
    <property type="entry name" value="HTH_CENPB"/>
    <property type="match status" value="1"/>
</dbReference>
<dbReference type="GeneTree" id="ENSGT00940000163154"/>
<dbReference type="AlphaFoldDB" id="G1KUS1"/>
<dbReference type="KEGG" id="acs:103278083"/>
<protein>
    <recommendedName>
        <fullName evidence="5">HTH CENPB-type domain-containing protein</fullName>
    </recommendedName>
</protein>
<reference evidence="6" key="2">
    <citation type="submission" date="2025-08" db="UniProtKB">
        <authorList>
            <consortium name="Ensembl"/>
        </authorList>
    </citation>
    <scope>IDENTIFICATION</scope>
</reference>
<name>G1KUS1_ANOCA</name>
<dbReference type="GeneID" id="103278083"/>
<organism evidence="6 7">
    <name type="scientific">Anolis carolinensis</name>
    <name type="common">Green anole</name>
    <name type="synonym">American chameleon</name>
    <dbReference type="NCBI Taxonomy" id="28377"/>
    <lineage>
        <taxon>Eukaryota</taxon>
        <taxon>Metazoa</taxon>
        <taxon>Chordata</taxon>
        <taxon>Craniata</taxon>
        <taxon>Vertebrata</taxon>
        <taxon>Euteleostomi</taxon>
        <taxon>Lepidosauria</taxon>
        <taxon>Squamata</taxon>
        <taxon>Bifurcata</taxon>
        <taxon>Unidentata</taxon>
        <taxon>Episquamata</taxon>
        <taxon>Toxicofera</taxon>
        <taxon>Iguania</taxon>
        <taxon>Dactyloidae</taxon>
        <taxon>Anolis</taxon>
    </lineage>
</organism>
<dbReference type="Pfam" id="PF03221">
    <property type="entry name" value="HTH_Tnp_Tc5"/>
    <property type="match status" value="1"/>
</dbReference>
<dbReference type="Gene3D" id="1.10.10.60">
    <property type="entry name" value="Homeodomain-like"/>
    <property type="match status" value="2"/>
</dbReference>
<reference evidence="6 7" key="1">
    <citation type="submission" date="2009-12" db="EMBL/GenBank/DDBJ databases">
        <title>The Genome Sequence of Anolis carolinensis (Green Anole Lizard).</title>
        <authorList>
            <consortium name="The Genome Sequencing Platform"/>
            <person name="Di Palma F."/>
            <person name="Alfoldi J."/>
            <person name="Heiman D."/>
            <person name="Young S."/>
            <person name="Grabherr M."/>
            <person name="Johnson J."/>
            <person name="Lander E.S."/>
            <person name="Lindblad-Toh K."/>
        </authorList>
    </citation>
    <scope>NUCLEOTIDE SEQUENCE [LARGE SCALE GENOMIC DNA]</scope>
    <source>
        <strain evidence="6 7">JBL SC #1</strain>
    </source>
</reference>
<comment type="subcellular location">
    <subcellularLocation>
        <location evidence="1">Nucleus</location>
    </subcellularLocation>
</comment>
<evidence type="ECO:0000256" key="1">
    <source>
        <dbReference type="ARBA" id="ARBA00004123"/>
    </source>
</evidence>
<feature type="domain" description="HTH CENPB-type" evidence="5">
    <location>
        <begin position="77"/>
        <end position="158"/>
    </location>
</feature>
<evidence type="ECO:0000259" key="5">
    <source>
        <dbReference type="PROSITE" id="PS51253"/>
    </source>
</evidence>
<evidence type="ECO:0000256" key="4">
    <source>
        <dbReference type="SAM" id="MobiDB-lite"/>
    </source>
</evidence>
<dbReference type="InterPro" id="IPR009057">
    <property type="entry name" value="Homeodomain-like_sf"/>
</dbReference>
<dbReference type="eggNOG" id="KOG3105">
    <property type="taxonomic scope" value="Eukaryota"/>
</dbReference>
<accession>G1KUS1</accession>
<dbReference type="Bgee" id="ENSACAG00000021011">
    <property type="expression patterns" value="Expressed in dewlap and 12 other cell types or tissues"/>
</dbReference>
<reference evidence="6" key="3">
    <citation type="submission" date="2025-09" db="UniProtKB">
        <authorList>
            <consortium name="Ensembl"/>
        </authorList>
    </citation>
    <scope>IDENTIFICATION</scope>
</reference>
<sequence length="569" mass="63208">MPPKYKSDGTAGTPAKKRKTITMGHKVEIIKRAERGETPSSIGKAFGYSRSTIATILKDKARIMEHVKSHAPMNATIITKQRSGLIIEMERLLTVWIEVQNQRNLPISLPLVQEKARSLFNELKAARTACVGNCNEEFAASRGWFCRFKERANLQYIKVQGEAASVDVNAASGFTKILEDVIKDGGYLPDQIFNVAETGLLWKKMLERIYILKEENSAPGHQASKDRLTLLLGSNASGDLKLKPLVVHHSLNPRALLNVTKTSLPVIWRANPKAGVTAAVFQEWFLDHFVPAVELYCLGKSIPFKILLLLDHHSPGHRNISGDVHPNVKVAFLPANTTSLLQPVDQGIIASFKAHYLQRAFSQAVRAAQKGEMTLKELWKNYSIHDAIKNIAGAWDEVKETTMKGAWEKLCPQFKQGFLESIDDEIAETRQAVVAIGNELQLGISEDDIIELLDSPGKERTNEVNLMDLEQQMIPFAEETPYLETSTLKKFSTKKLADAFCLIEAGMAKLEEQDPDAARFAKAYCAVTDSLKCYKAIYAEKKKSCVQALFQAPCNIQTPAADSDSDSVI</sequence>
<dbReference type="InterPro" id="IPR006600">
    <property type="entry name" value="HTH_CenpB_DNA-bd_dom"/>
</dbReference>
<dbReference type="CTD" id="200765"/>
<dbReference type="InterPro" id="IPR050863">
    <property type="entry name" value="CenT-Element_Derived"/>
</dbReference>
<gene>
    <name evidence="6" type="primary">tigd1</name>
</gene>
<evidence type="ECO:0000313" key="7">
    <source>
        <dbReference type="Proteomes" id="UP000001646"/>
    </source>
</evidence>
<proteinExistence type="predicted"/>
<keyword evidence="2" id="KW-0238">DNA-binding</keyword>
<dbReference type="InterPro" id="IPR007889">
    <property type="entry name" value="HTH_Psq"/>
</dbReference>
<dbReference type="Pfam" id="PF04218">
    <property type="entry name" value="CENP-B_N"/>
    <property type="match status" value="1"/>
</dbReference>
<evidence type="ECO:0000313" key="6">
    <source>
        <dbReference type="Ensembl" id="ENSACAP00000017941.3"/>
    </source>
</evidence>
<evidence type="ECO:0000256" key="3">
    <source>
        <dbReference type="ARBA" id="ARBA00023242"/>
    </source>
</evidence>